<keyword evidence="1" id="KW-0472">Membrane</keyword>
<dbReference type="HOGENOM" id="CLU_2068192_0_0_7"/>
<evidence type="ECO:0000256" key="1">
    <source>
        <dbReference type="SAM" id="Phobius"/>
    </source>
</evidence>
<dbReference type="RefSeq" id="WP_011423224.1">
    <property type="nucleotide sequence ID" value="NC_007760.1"/>
</dbReference>
<proteinExistence type="predicted"/>
<name>Q2IH86_ANADE</name>
<feature type="transmembrane region" description="Helical" evidence="1">
    <location>
        <begin position="49"/>
        <end position="67"/>
    </location>
</feature>
<feature type="transmembrane region" description="Helical" evidence="1">
    <location>
        <begin position="6"/>
        <end position="29"/>
    </location>
</feature>
<reference evidence="2" key="1">
    <citation type="submission" date="2006-01" db="EMBL/GenBank/DDBJ databases">
        <title>Complete sequence of Anaeromyxobacter dehalogenans 2CP-C.</title>
        <authorList>
            <consortium name="US DOE Joint Genome Institute"/>
            <person name="Copeland A."/>
            <person name="Lucas S."/>
            <person name="Lapidus A."/>
            <person name="Barry K."/>
            <person name="Detter J.C."/>
            <person name="Glavina T."/>
            <person name="Hammon N."/>
            <person name="Israni S."/>
            <person name="Pitluck S."/>
            <person name="Brettin T."/>
            <person name="Bruce D."/>
            <person name="Han C."/>
            <person name="Tapia R."/>
            <person name="Gilna P."/>
            <person name="Kiss H."/>
            <person name="Schmutz J."/>
            <person name="Larimer F."/>
            <person name="Land M."/>
            <person name="Kyrpides N."/>
            <person name="Anderson I."/>
            <person name="Sanford R.A."/>
            <person name="Ritalahti K.M."/>
            <person name="Thomas H.S."/>
            <person name="Kirby J.R."/>
            <person name="Zhulin I.B."/>
            <person name="Loeffler F.E."/>
            <person name="Richardson P."/>
        </authorList>
    </citation>
    <scope>NUCLEOTIDE SEQUENCE</scope>
    <source>
        <strain evidence="2">2CP-C</strain>
    </source>
</reference>
<keyword evidence="1" id="KW-0812">Transmembrane</keyword>
<accession>Q2IH86</accession>
<evidence type="ECO:0000313" key="3">
    <source>
        <dbReference type="Proteomes" id="UP000001935"/>
    </source>
</evidence>
<dbReference type="Proteomes" id="UP000001935">
    <property type="component" value="Chromosome"/>
</dbReference>
<organism evidence="2 3">
    <name type="scientific">Anaeromyxobacter dehalogenans (strain 2CP-C)</name>
    <dbReference type="NCBI Taxonomy" id="290397"/>
    <lineage>
        <taxon>Bacteria</taxon>
        <taxon>Pseudomonadati</taxon>
        <taxon>Myxococcota</taxon>
        <taxon>Myxococcia</taxon>
        <taxon>Myxococcales</taxon>
        <taxon>Cystobacterineae</taxon>
        <taxon>Anaeromyxobacteraceae</taxon>
        <taxon>Anaeromyxobacter</taxon>
    </lineage>
</organism>
<dbReference type="KEGG" id="ade:Adeh_4178"/>
<protein>
    <submittedName>
        <fullName evidence="2">Uncharacterized protein</fullName>
    </submittedName>
</protein>
<dbReference type="EMBL" id="CP000251">
    <property type="protein sequence ID" value="ABC83942.1"/>
    <property type="molecule type" value="Genomic_DNA"/>
</dbReference>
<gene>
    <name evidence="2" type="ordered locus">Adeh_4178</name>
</gene>
<evidence type="ECO:0000313" key="2">
    <source>
        <dbReference type="EMBL" id="ABC83942.1"/>
    </source>
</evidence>
<dbReference type="AlphaFoldDB" id="Q2IH86"/>
<sequence length="118" mass="11775">MNAYDFAGLVGGLTGAWMAIGAGLVGIAAGLRLAAVRGRPGKGRVSRGALAFSLVMGIAGLALFAAAERAPFRRALDHAAPWVLGAAALVGAVAGWRAAQKRPAPLSPDAPPGPPAQR</sequence>
<keyword evidence="1" id="KW-1133">Transmembrane helix</keyword>
<feature type="transmembrane region" description="Helical" evidence="1">
    <location>
        <begin position="79"/>
        <end position="99"/>
    </location>
</feature>
<dbReference type="STRING" id="290397.Adeh_4178"/>